<evidence type="ECO:0000256" key="1">
    <source>
        <dbReference type="SAM" id="Phobius"/>
    </source>
</evidence>
<gene>
    <name evidence="3" type="ORF">H0E87_020719</name>
</gene>
<dbReference type="Proteomes" id="UP000807159">
    <property type="component" value="Chromosome 11"/>
</dbReference>
<feature type="chain" id="PRO_5035923113" evidence="2">
    <location>
        <begin position="18"/>
        <end position="55"/>
    </location>
</feature>
<organism evidence="3 4">
    <name type="scientific">Populus deltoides</name>
    <name type="common">Eastern poplar</name>
    <name type="synonym">Eastern cottonwood</name>
    <dbReference type="NCBI Taxonomy" id="3696"/>
    <lineage>
        <taxon>Eukaryota</taxon>
        <taxon>Viridiplantae</taxon>
        <taxon>Streptophyta</taxon>
        <taxon>Embryophyta</taxon>
        <taxon>Tracheophyta</taxon>
        <taxon>Spermatophyta</taxon>
        <taxon>Magnoliopsida</taxon>
        <taxon>eudicotyledons</taxon>
        <taxon>Gunneridae</taxon>
        <taxon>Pentapetalae</taxon>
        <taxon>rosids</taxon>
        <taxon>fabids</taxon>
        <taxon>Malpighiales</taxon>
        <taxon>Salicaceae</taxon>
        <taxon>Saliceae</taxon>
        <taxon>Populus</taxon>
    </lineage>
</organism>
<keyword evidence="4" id="KW-1185">Reference proteome</keyword>
<name>A0A8T2XKJ2_POPDE</name>
<feature type="transmembrane region" description="Helical" evidence="1">
    <location>
        <begin position="20"/>
        <end position="43"/>
    </location>
</feature>
<protein>
    <submittedName>
        <fullName evidence="3">Uncharacterized protein</fullName>
    </submittedName>
</protein>
<keyword evidence="1" id="KW-0472">Membrane</keyword>
<feature type="signal peptide" evidence="2">
    <location>
        <begin position="1"/>
        <end position="17"/>
    </location>
</feature>
<dbReference type="AlphaFoldDB" id="A0A8T2XKJ2"/>
<dbReference type="EMBL" id="JACEGQ020000011">
    <property type="protein sequence ID" value="KAH8494059.1"/>
    <property type="molecule type" value="Genomic_DNA"/>
</dbReference>
<keyword evidence="1" id="KW-1133">Transmembrane helix</keyword>
<sequence length="55" mass="6269">GSVWVCCRVMFWPLAEGISMLSLMHLCCCWTVVTAYASVYWSADWATELFCLRTA</sequence>
<keyword evidence="1" id="KW-0812">Transmembrane</keyword>
<accession>A0A8T2XKJ2</accession>
<proteinExistence type="predicted"/>
<evidence type="ECO:0000313" key="3">
    <source>
        <dbReference type="EMBL" id="KAH8494059.1"/>
    </source>
</evidence>
<evidence type="ECO:0000256" key="2">
    <source>
        <dbReference type="SAM" id="SignalP"/>
    </source>
</evidence>
<feature type="non-terminal residue" evidence="3">
    <location>
        <position position="1"/>
    </location>
</feature>
<keyword evidence="2" id="KW-0732">Signal</keyword>
<reference evidence="3" key="1">
    <citation type="journal article" date="2021" name="J. Hered.">
        <title>Genome Assembly of Salicaceae Populus deltoides (Eastern Cottonwood) I-69 Based on Nanopore Sequencing and Hi-C Technologies.</title>
        <authorList>
            <person name="Bai S."/>
            <person name="Wu H."/>
            <person name="Zhang J."/>
            <person name="Pan Z."/>
            <person name="Zhao W."/>
            <person name="Li Z."/>
            <person name="Tong C."/>
        </authorList>
    </citation>
    <scope>NUCLEOTIDE SEQUENCE</scope>
    <source>
        <tissue evidence="3">Leaf</tissue>
    </source>
</reference>
<evidence type="ECO:0000313" key="4">
    <source>
        <dbReference type="Proteomes" id="UP000807159"/>
    </source>
</evidence>
<feature type="non-terminal residue" evidence="3">
    <location>
        <position position="55"/>
    </location>
</feature>
<comment type="caution">
    <text evidence="3">The sequence shown here is derived from an EMBL/GenBank/DDBJ whole genome shotgun (WGS) entry which is preliminary data.</text>
</comment>